<dbReference type="PANTHER" id="PTHR12064">
    <property type="entry name" value="METAL TRANSPORTER CNNM"/>
    <property type="match status" value="1"/>
</dbReference>
<dbReference type="InterPro" id="IPR018097">
    <property type="entry name" value="EGF_Ca-bd_CS"/>
</dbReference>
<keyword evidence="1" id="KW-0677">Repeat</keyword>
<dbReference type="InterPro" id="IPR046342">
    <property type="entry name" value="CBS_dom_sf"/>
</dbReference>
<dbReference type="InterPro" id="IPR000644">
    <property type="entry name" value="CBS_dom"/>
</dbReference>
<feature type="transmembrane region" description="Helical" evidence="7">
    <location>
        <begin position="530"/>
        <end position="552"/>
    </location>
</feature>
<evidence type="ECO:0000313" key="12">
    <source>
        <dbReference type="Proteomes" id="UP000649617"/>
    </source>
</evidence>
<keyword evidence="4" id="KW-0129">CBS domain</keyword>
<feature type="region of interest" description="Disordered" evidence="6">
    <location>
        <begin position="722"/>
        <end position="742"/>
    </location>
</feature>
<dbReference type="PROSITE" id="PS01187">
    <property type="entry name" value="EGF_CA"/>
    <property type="match status" value="1"/>
</dbReference>
<dbReference type="Pfam" id="PF01595">
    <property type="entry name" value="CNNM"/>
    <property type="match status" value="1"/>
</dbReference>
<evidence type="ECO:0000256" key="7">
    <source>
        <dbReference type="SAM" id="Phobius"/>
    </source>
</evidence>
<feature type="transmembrane region" description="Helical" evidence="7">
    <location>
        <begin position="432"/>
        <end position="457"/>
    </location>
</feature>
<proteinExistence type="predicted"/>
<dbReference type="InterPro" id="IPR000152">
    <property type="entry name" value="EGF-type_Asp/Asn_hydroxyl_site"/>
</dbReference>
<evidence type="ECO:0000256" key="2">
    <source>
        <dbReference type="ARBA" id="ARBA00023157"/>
    </source>
</evidence>
<feature type="transmembrane region" description="Helical" evidence="7">
    <location>
        <begin position="106"/>
        <end position="128"/>
    </location>
</feature>
<dbReference type="PROSITE" id="PS50026">
    <property type="entry name" value="EGF_3"/>
    <property type="match status" value="2"/>
</dbReference>
<dbReference type="PROSITE" id="PS00010">
    <property type="entry name" value="ASX_HYDROXYL"/>
    <property type="match status" value="1"/>
</dbReference>
<evidence type="ECO:0000256" key="3">
    <source>
        <dbReference type="PROSITE-ProRule" id="PRU00076"/>
    </source>
</evidence>
<dbReference type="SMART" id="SM00179">
    <property type="entry name" value="EGF_CA"/>
    <property type="match status" value="2"/>
</dbReference>
<evidence type="ECO:0000313" key="11">
    <source>
        <dbReference type="EMBL" id="CAE7217634.1"/>
    </source>
</evidence>
<comment type="caution">
    <text evidence="3">Lacks conserved residue(s) required for the propagation of feature annotation.</text>
</comment>
<name>A0A812JV62_SYMPI</name>
<feature type="domain" description="EGF-like" evidence="8">
    <location>
        <begin position="309"/>
        <end position="357"/>
    </location>
</feature>
<feature type="domain" description="CBS" evidence="9">
    <location>
        <begin position="774"/>
        <end position="834"/>
    </location>
</feature>
<dbReference type="PROSITE" id="PS51371">
    <property type="entry name" value="CBS"/>
    <property type="match status" value="1"/>
</dbReference>
<dbReference type="SUPFAM" id="SSF57196">
    <property type="entry name" value="EGF/Laminin"/>
    <property type="match status" value="1"/>
</dbReference>
<feature type="domain" description="CNNM transmembrane" evidence="10">
    <location>
        <begin position="428"/>
        <end position="623"/>
    </location>
</feature>
<feature type="domain" description="EGF-like" evidence="8">
    <location>
        <begin position="259"/>
        <end position="297"/>
    </location>
</feature>
<evidence type="ECO:0000259" key="10">
    <source>
        <dbReference type="PROSITE" id="PS51846"/>
    </source>
</evidence>
<keyword evidence="3" id="KW-0245">EGF-like domain</keyword>
<dbReference type="SMART" id="SM00181">
    <property type="entry name" value="EGF"/>
    <property type="match status" value="2"/>
</dbReference>
<dbReference type="EMBL" id="CAJNIZ010003021">
    <property type="protein sequence ID" value="CAE7217634.1"/>
    <property type="molecule type" value="Genomic_DNA"/>
</dbReference>
<dbReference type="GO" id="GO:0016020">
    <property type="term" value="C:membrane"/>
    <property type="evidence" value="ECO:0007669"/>
    <property type="project" value="UniProtKB-UniRule"/>
</dbReference>
<protein>
    <submittedName>
        <fullName evidence="11">CBSDUF7 protein</fullName>
    </submittedName>
</protein>
<evidence type="ECO:0000256" key="6">
    <source>
        <dbReference type="SAM" id="MobiDB-lite"/>
    </source>
</evidence>
<dbReference type="PANTHER" id="PTHR12064:SF97">
    <property type="entry name" value="METAL TRANSPORTER CNNM-5"/>
    <property type="match status" value="1"/>
</dbReference>
<keyword evidence="5 7" id="KW-1133">Transmembrane helix</keyword>
<dbReference type="InterPro" id="IPR002550">
    <property type="entry name" value="CNNM"/>
</dbReference>
<evidence type="ECO:0000256" key="1">
    <source>
        <dbReference type="ARBA" id="ARBA00022737"/>
    </source>
</evidence>
<dbReference type="GO" id="GO:0005509">
    <property type="term" value="F:calcium ion binding"/>
    <property type="evidence" value="ECO:0007669"/>
    <property type="project" value="InterPro"/>
</dbReference>
<dbReference type="PROSITE" id="PS51846">
    <property type="entry name" value="CNNM"/>
    <property type="match status" value="1"/>
</dbReference>
<evidence type="ECO:0000259" key="9">
    <source>
        <dbReference type="PROSITE" id="PS51371"/>
    </source>
</evidence>
<keyword evidence="12" id="KW-1185">Reference proteome</keyword>
<evidence type="ECO:0000256" key="5">
    <source>
        <dbReference type="PROSITE-ProRule" id="PRU01193"/>
    </source>
</evidence>
<feature type="region of interest" description="Disordered" evidence="6">
    <location>
        <begin position="857"/>
        <end position="882"/>
    </location>
</feature>
<dbReference type="GO" id="GO:0005737">
    <property type="term" value="C:cytoplasm"/>
    <property type="evidence" value="ECO:0007669"/>
    <property type="project" value="TreeGrafter"/>
</dbReference>
<dbReference type="OrthoDB" id="446163at2759"/>
<feature type="transmembrane region" description="Helical" evidence="7">
    <location>
        <begin position="558"/>
        <end position="579"/>
    </location>
</feature>
<dbReference type="InterPro" id="IPR000742">
    <property type="entry name" value="EGF"/>
</dbReference>
<dbReference type="GO" id="GO:0030026">
    <property type="term" value="P:intracellular manganese ion homeostasis"/>
    <property type="evidence" value="ECO:0007669"/>
    <property type="project" value="TreeGrafter"/>
</dbReference>
<dbReference type="Gene3D" id="2.90.20.10">
    <property type="entry name" value="Plasmodium vivax P25 domain"/>
    <property type="match status" value="1"/>
</dbReference>
<accession>A0A812JV62</accession>
<dbReference type="GO" id="GO:0010960">
    <property type="term" value="P:magnesium ion homeostasis"/>
    <property type="evidence" value="ECO:0007669"/>
    <property type="project" value="InterPro"/>
</dbReference>
<comment type="caution">
    <text evidence="11">The sequence shown here is derived from an EMBL/GenBank/DDBJ whole genome shotgun (WGS) entry which is preliminary data.</text>
</comment>
<dbReference type="SUPFAM" id="SSF54631">
    <property type="entry name" value="CBS-domain pair"/>
    <property type="match status" value="1"/>
</dbReference>
<keyword evidence="5 7" id="KW-0472">Membrane</keyword>
<sequence length="910" mass="98497">VCVFFLDIVIVVGMQIFLESIGRKRTGREIMSQKAMANALAKAATGGPTGAPIPEPSASSTQRLSVLSQEELLAQLLAEHWVKIVIGLGLSIAFRLPQLFLSEDGVVFHMLFTLVMVLRCMSPVMLWFRDEMGLPKKSKGTPALTLLQTGRRGQRYLNLAQQVCVLARSVKVRRNDVAIRLGTDVVSAAAIFMVSLQMGWMGQWLRLGSPACVALASVLLTDAVAQATEGLRAERRRSDGCFDGFGQPSFLIQELHCKNVDDCAKLRHGCGALGICLDLIDGYDCNCENGFYTRHYVDGEIVCGPEGIDQDVCHGQTCGAYGVCIDLVGNASGYDSAKGTYRCECTDGFFDNGRTCERQDCGNKTDRLGTWLGSTKFGGEYTLRCPAGSYIWGGALQEVTMSCGASGEWLSNYWCVNPMDKEAQNRMATMELWFDVASVLLCIASAALAAGLTLGLATVEPFGLQVVLAARPEDCTSLEEKAKLKSEQDFAVRIFPLVKDHHLLLVTLLLFNTVANEALPVFLDRLLPSWAAVLLSVSVVLICGEILPSAVFTGPNQFAIASALVPLVQILEVVFFPVARPIANVLDQMFKEEVHADGPKYSRAELRALLLLHGPDDEEPSKESHESNGQYCNCAMSADANVTPKVQDPEDEVIAKSELRMLDGVLNLRDRTLSQLRCFTPLKLCRIASGQEQAVDVVARCALNGGDRCVVVLHDGSTAVLGAPTSPDGGGDSDTDIGSPTAASPKLTLRVSAVRGTMRMQEMLKGGSQKLGDLCGAPVTVCEDASLMEVLAKLRSHRCSSGIVVRSLDGAADTVRGVVHISQVLSFLMTAKDCSREGTKDMWSPSVSPGLRQVASSAQRRHPLARARSNLGGDSGLAGTNTQTMTMMRFRRTWHHEDAPKQQLERSHSR</sequence>
<dbReference type="InterPro" id="IPR001881">
    <property type="entry name" value="EGF-like_Ca-bd_dom"/>
</dbReference>
<gene>
    <name evidence="11" type="primary">CBSDUF7</name>
    <name evidence="11" type="ORF">SPIL2461_LOCUS2702</name>
</gene>
<evidence type="ECO:0000256" key="4">
    <source>
        <dbReference type="PROSITE-ProRule" id="PRU00703"/>
    </source>
</evidence>
<keyword evidence="2" id="KW-1015">Disulfide bond</keyword>
<dbReference type="PROSITE" id="PS01186">
    <property type="entry name" value="EGF_2"/>
    <property type="match status" value="1"/>
</dbReference>
<dbReference type="InterPro" id="IPR045095">
    <property type="entry name" value="ACDP"/>
</dbReference>
<feature type="transmembrane region" description="Helical" evidence="7">
    <location>
        <begin position="503"/>
        <end position="523"/>
    </location>
</feature>
<evidence type="ECO:0000259" key="8">
    <source>
        <dbReference type="PROSITE" id="PS50026"/>
    </source>
</evidence>
<dbReference type="CDD" id="cd00054">
    <property type="entry name" value="EGF_CA"/>
    <property type="match status" value="1"/>
</dbReference>
<reference evidence="11" key="1">
    <citation type="submission" date="2021-02" db="EMBL/GenBank/DDBJ databases">
        <authorList>
            <person name="Dougan E. K."/>
            <person name="Rhodes N."/>
            <person name="Thang M."/>
            <person name="Chan C."/>
        </authorList>
    </citation>
    <scope>NUCLEOTIDE SEQUENCE</scope>
</reference>
<feature type="non-terminal residue" evidence="11">
    <location>
        <position position="1"/>
    </location>
</feature>
<dbReference type="Proteomes" id="UP000649617">
    <property type="component" value="Unassembled WGS sequence"/>
</dbReference>
<organism evidence="11 12">
    <name type="scientific">Symbiodinium pilosum</name>
    <name type="common">Dinoflagellate</name>
    <dbReference type="NCBI Taxonomy" id="2952"/>
    <lineage>
        <taxon>Eukaryota</taxon>
        <taxon>Sar</taxon>
        <taxon>Alveolata</taxon>
        <taxon>Dinophyceae</taxon>
        <taxon>Suessiales</taxon>
        <taxon>Symbiodiniaceae</taxon>
        <taxon>Symbiodinium</taxon>
    </lineage>
</organism>
<keyword evidence="5 7" id="KW-0812">Transmembrane</keyword>
<dbReference type="AlphaFoldDB" id="A0A812JV62"/>